<evidence type="ECO:0000256" key="1">
    <source>
        <dbReference type="ARBA" id="ARBA00004651"/>
    </source>
</evidence>
<dbReference type="PANTHER" id="PTHR30003:SF0">
    <property type="entry name" value="GLYCOLATE PERMEASE GLCA-RELATED"/>
    <property type="match status" value="1"/>
</dbReference>
<keyword evidence="8" id="KW-0997">Cell inner membrane</keyword>
<name>A0ABR6RCZ8_9BURK</name>
<dbReference type="Pfam" id="PF02652">
    <property type="entry name" value="Lactate_perm"/>
    <property type="match status" value="1"/>
</dbReference>
<reference evidence="9 10" key="1">
    <citation type="submission" date="2020-08" db="EMBL/GenBank/DDBJ databases">
        <title>Functional genomics of gut bacteria from endangered species of beetles.</title>
        <authorList>
            <person name="Carlos-Shanley C."/>
        </authorList>
    </citation>
    <scope>NUCLEOTIDE SEQUENCE [LARGE SCALE GENOMIC DNA]</scope>
    <source>
        <strain evidence="9 10">S00124</strain>
    </source>
</reference>
<evidence type="ECO:0000313" key="9">
    <source>
        <dbReference type="EMBL" id="MBB6577022.1"/>
    </source>
</evidence>
<keyword evidence="10" id="KW-1185">Reference proteome</keyword>
<evidence type="ECO:0000256" key="5">
    <source>
        <dbReference type="ARBA" id="ARBA00022692"/>
    </source>
</evidence>
<evidence type="ECO:0000256" key="8">
    <source>
        <dbReference type="RuleBase" id="RU365092"/>
    </source>
</evidence>
<keyword evidence="3 8" id="KW-0813">Transport</keyword>
<dbReference type="RefSeq" id="WP_184706054.1">
    <property type="nucleotide sequence ID" value="NZ_JACHKZ010000004.1"/>
</dbReference>
<feature type="transmembrane region" description="Helical" evidence="8">
    <location>
        <begin position="455"/>
        <end position="477"/>
    </location>
</feature>
<comment type="function">
    <text evidence="8">Uptake of L-lactate across the membrane. Can also transport D-lactate and glycolate.</text>
</comment>
<keyword evidence="7 8" id="KW-0472">Membrane</keyword>
<accession>A0ABR6RCZ8</accession>
<feature type="transmembrane region" description="Helical" evidence="8">
    <location>
        <begin position="333"/>
        <end position="354"/>
    </location>
</feature>
<feature type="transmembrane region" description="Helical" evidence="8">
    <location>
        <begin position="85"/>
        <end position="105"/>
    </location>
</feature>
<keyword evidence="4" id="KW-1003">Cell membrane</keyword>
<feature type="transmembrane region" description="Helical" evidence="8">
    <location>
        <begin position="52"/>
        <end position="73"/>
    </location>
</feature>
<feature type="transmembrane region" description="Helical" evidence="8">
    <location>
        <begin position="267"/>
        <end position="287"/>
    </location>
</feature>
<dbReference type="EMBL" id="JACHKZ010000004">
    <property type="protein sequence ID" value="MBB6577022.1"/>
    <property type="molecule type" value="Genomic_DNA"/>
</dbReference>
<comment type="caution">
    <text evidence="9">The sequence shown here is derived from an EMBL/GenBank/DDBJ whole genome shotgun (WGS) entry which is preliminary data.</text>
</comment>
<feature type="transmembrane region" description="Helical" evidence="8">
    <location>
        <begin position="366"/>
        <end position="387"/>
    </location>
</feature>
<dbReference type="PANTHER" id="PTHR30003">
    <property type="entry name" value="L-LACTATE PERMEASE"/>
    <property type="match status" value="1"/>
</dbReference>
<evidence type="ECO:0000313" key="10">
    <source>
        <dbReference type="Proteomes" id="UP000562492"/>
    </source>
</evidence>
<sequence>MYLLLSALPVLAVIAGLLLGLRSLFAALLGVVLALAGCVLAFPLTAQAALQAVTGWTPVLVEVLLIVGGGLLLSEVLRAAGAQKALAQWVMGRTGEGVGAVLLVVHGVTPFAESLTGFGIGITIGIPLLAHSGLPARKIAVIGLLGLCAVPWGSMGPGTLIAATMSGLSFDALGVASAWISVVPMVVVGVAAAWLASDSGRRGAAMLQGALSGLLLAASIGLGNMLAGTSAAGALGALVMTVLWLWLGRLGAGSSIQAAAPLNALGWRALAAYGLLLLGVLVAGVAVRAMQWSGAWHLLASPAVWLFVAAAWFAKGLPATSSVQRVWHSWRQVAPVTGLFIVLGVVMAVSGMAAQLAHALAQGGSAYVFAAPFVGALGGFVTGSNTGANAMFAATQAEIAQALGVAVLPFMAVHNVSAALLLMASPGKVEMACQLVPGGAPGEAQAQRPWVQSTVLLITMAAVLLMAVLNVVLSMALP</sequence>
<protein>
    <recommendedName>
        <fullName evidence="8">L-lactate permease</fullName>
    </recommendedName>
</protein>
<evidence type="ECO:0000256" key="3">
    <source>
        <dbReference type="ARBA" id="ARBA00022448"/>
    </source>
</evidence>
<comment type="similarity">
    <text evidence="2 8">Belongs to the lactate permease family.</text>
</comment>
<feature type="transmembrane region" description="Helical" evidence="8">
    <location>
        <begin position="294"/>
        <end position="313"/>
    </location>
</feature>
<feature type="transmembrane region" description="Helical" evidence="8">
    <location>
        <begin position="214"/>
        <end position="247"/>
    </location>
</feature>
<gene>
    <name evidence="9" type="ORF">HNP33_001072</name>
</gene>
<evidence type="ECO:0000256" key="2">
    <source>
        <dbReference type="ARBA" id="ARBA00010100"/>
    </source>
</evidence>
<keyword evidence="6 8" id="KW-1133">Transmembrane helix</keyword>
<proteinExistence type="inferred from homology"/>
<feature type="transmembrane region" description="Helical" evidence="8">
    <location>
        <begin position="111"/>
        <end position="130"/>
    </location>
</feature>
<dbReference type="InterPro" id="IPR003804">
    <property type="entry name" value="Lactate_perm"/>
</dbReference>
<evidence type="ECO:0000256" key="4">
    <source>
        <dbReference type="ARBA" id="ARBA00022475"/>
    </source>
</evidence>
<evidence type="ECO:0000256" key="7">
    <source>
        <dbReference type="ARBA" id="ARBA00023136"/>
    </source>
</evidence>
<organism evidence="9 10">
    <name type="scientific">Comamonas odontotermitis</name>
    <dbReference type="NCBI Taxonomy" id="379895"/>
    <lineage>
        <taxon>Bacteria</taxon>
        <taxon>Pseudomonadati</taxon>
        <taxon>Pseudomonadota</taxon>
        <taxon>Betaproteobacteria</taxon>
        <taxon>Burkholderiales</taxon>
        <taxon>Comamonadaceae</taxon>
        <taxon>Comamonas</taxon>
    </lineage>
</organism>
<feature type="transmembrane region" description="Helical" evidence="8">
    <location>
        <begin position="142"/>
        <end position="166"/>
    </location>
</feature>
<keyword evidence="5 8" id="KW-0812">Transmembrane</keyword>
<comment type="subcellular location">
    <subcellularLocation>
        <location evidence="8">Cell inner membrane</location>
        <topology evidence="8">Multi-pass membrane protein</topology>
    </subcellularLocation>
    <subcellularLocation>
        <location evidence="1">Cell membrane</location>
        <topology evidence="1">Multi-pass membrane protein</topology>
    </subcellularLocation>
</comment>
<evidence type="ECO:0000256" key="6">
    <source>
        <dbReference type="ARBA" id="ARBA00022989"/>
    </source>
</evidence>
<dbReference type="Proteomes" id="UP000562492">
    <property type="component" value="Unassembled WGS sequence"/>
</dbReference>
<feature type="transmembrane region" description="Helical" evidence="8">
    <location>
        <begin position="399"/>
        <end position="422"/>
    </location>
</feature>
<feature type="transmembrane region" description="Helical" evidence="8">
    <location>
        <begin position="172"/>
        <end position="194"/>
    </location>
</feature>